<accession>A0ABD3HLD5</accession>
<evidence type="ECO:0000256" key="1">
    <source>
        <dbReference type="PROSITE-ProRule" id="PRU00325"/>
    </source>
</evidence>
<dbReference type="Proteomes" id="UP001633002">
    <property type="component" value="Unassembled WGS sequence"/>
</dbReference>
<keyword evidence="1" id="KW-0863">Zinc-finger</keyword>
<gene>
    <name evidence="3" type="ORF">R1sor_004556</name>
</gene>
<protein>
    <recommendedName>
        <fullName evidence="2">SWIM-type domain-containing protein</fullName>
    </recommendedName>
</protein>
<reference evidence="3 4" key="1">
    <citation type="submission" date="2024-09" db="EMBL/GenBank/DDBJ databases">
        <title>Chromosome-scale assembly of Riccia sorocarpa.</title>
        <authorList>
            <person name="Paukszto L."/>
        </authorList>
    </citation>
    <scope>NUCLEOTIDE SEQUENCE [LARGE SCALE GENOMIC DNA]</scope>
    <source>
        <strain evidence="3">LP-2024</strain>
        <tissue evidence="3">Aerial parts of the thallus</tissue>
    </source>
</reference>
<keyword evidence="1" id="KW-0479">Metal-binding</keyword>
<dbReference type="PROSITE" id="PS50966">
    <property type="entry name" value="ZF_SWIM"/>
    <property type="match status" value="1"/>
</dbReference>
<organism evidence="3 4">
    <name type="scientific">Riccia sorocarpa</name>
    <dbReference type="NCBI Taxonomy" id="122646"/>
    <lineage>
        <taxon>Eukaryota</taxon>
        <taxon>Viridiplantae</taxon>
        <taxon>Streptophyta</taxon>
        <taxon>Embryophyta</taxon>
        <taxon>Marchantiophyta</taxon>
        <taxon>Marchantiopsida</taxon>
        <taxon>Marchantiidae</taxon>
        <taxon>Marchantiales</taxon>
        <taxon>Ricciaceae</taxon>
        <taxon>Riccia</taxon>
    </lineage>
</organism>
<comment type="caution">
    <text evidence="3">The sequence shown here is derived from an EMBL/GenBank/DDBJ whole genome shotgun (WGS) entry which is preliminary data.</text>
</comment>
<keyword evidence="1" id="KW-0862">Zinc</keyword>
<dbReference type="EMBL" id="JBJQOH010000003">
    <property type="protein sequence ID" value="KAL3690905.1"/>
    <property type="molecule type" value="Genomic_DNA"/>
</dbReference>
<dbReference type="AlphaFoldDB" id="A0ABD3HLD5"/>
<keyword evidence="4" id="KW-1185">Reference proteome</keyword>
<dbReference type="InterPro" id="IPR007527">
    <property type="entry name" value="Znf_SWIM"/>
</dbReference>
<evidence type="ECO:0000313" key="4">
    <source>
        <dbReference type="Proteomes" id="UP001633002"/>
    </source>
</evidence>
<evidence type="ECO:0000259" key="2">
    <source>
        <dbReference type="PROSITE" id="PS50966"/>
    </source>
</evidence>
<evidence type="ECO:0000313" key="3">
    <source>
        <dbReference type="EMBL" id="KAL3690905.1"/>
    </source>
</evidence>
<proteinExistence type="predicted"/>
<name>A0ABD3HLD5_9MARC</name>
<dbReference type="GO" id="GO:0008270">
    <property type="term" value="F:zinc ion binding"/>
    <property type="evidence" value="ECO:0007669"/>
    <property type="project" value="UniProtKB-KW"/>
</dbReference>
<sequence>MLTEKIELSYWCSSELKLQGRTRNRIVEDQVVSVTVKARSIPNSHMQTVESDGVLFRVCQSQKSPGVFYTVSDWGSTNSKCTCPHSSLGNLCKHEVKAMLMDGYSETQILLAFGRKCGSVVEGLVQGQLTSTSEVEEDTSFHFPFACQEEAPAATEEPKICVETILTVFKNFEKNVEGDSFYLSHLLIHVKESVEEVLSMKARLETNTSVHEDLDRIIPPFEIDGDGGEGAILE</sequence>
<feature type="domain" description="SWIM-type" evidence="2">
    <location>
        <begin position="69"/>
        <end position="103"/>
    </location>
</feature>